<dbReference type="PANTHER" id="PTHR43390">
    <property type="entry name" value="SIGNAL PEPTIDASE I"/>
    <property type="match status" value="1"/>
</dbReference>
<gene>
    <name evidence="10" type="ORF">GGR90_001886</name>
</gene>
<keyword evidence="7" id="KW-0645">Protease</keyword>
<comment type="caution">
    <text evidence="10">The sequence shown here is derived from an EMBL/GenBank/DDBJ whole genome shotgun (WGS) entry which is preliminary data.</text>
</comment>
<dbReference type="Proteomes" id="UP000535078">
    <property type="component" value="Unassembled WGS sequence"/>
</dbReference>
<feature type="region of interest" description="Disordered" evidence="8">
    <location>
        <begin position="1"/>
        <end position="30"/>
    </location>
</feature>
<dbReference type="InterPro" id="IPR000223">
    <property type="entry name" value="Pept_S26A_signal_pept_1"/>
</dbReference>
<evidence type="ECO:0000259" key="9">
    <source>
        <dbReference type="Pfam" id="PF10502"/>
    </source>
</evidence>
<dbReference type="EC" id="3.4.21.89" evidence="3 7"/>
<dbReference type="PROSITE" id="PS00760">
    <property type="entry name" value="SPASE_I_2"/>
    <property type="match status" value="1"/>
</dbReference>
<dbReference type="Gene3D" id="2.10.109.10">
    <property type="entry name" value="Umud Fragment, subunit A"/>
    <property type="match status" value="1"/>
</dbReference>
<protein>
    <recommendedName>
        <fullName evidence="4 7">Signal peptidase I</fullName>
        <ecNumber evidence="3 7">3.4.21.89</ecNumber>
    </recommendedName>
</protein>
<evidence type="ECO:0000313" key="11">
    <source>
        <dbReference type="Proteomes" id="UP000535078"/>
    </source>
</evidence>
<dbReference type="GO" id="GO:0006465">
    <property type="term" value="P:signal peptide processing"/>
    <property type="evidence" value="ECO:0007669"/>
    <property type="project" value="InterPro"/>
</dbReference>
<keyword evidence="11" id="KW-1185">Reference proteome</keyword>
<feature type="compositionally biased region" description="Pro residues" evidence="8">
    <location>
        <begin position="13"/>
        <end position="28"/>
    </location>
</feature>
<evidence type="ECO:0000256" key="8">
    <source>
        <dbReference type="SAM" id="MobiDB-lite"/>
    </source>
</evidence>
<dbReference type="EMBL" id="JAATIT010000002">
    <property type="protein sequence ID" value="NJB89711.1"/>
    <property type="molecule type" value="Genomic_DNA"/>
</dbReference>
<dbReference type="PANTHER" id="PTHR43390:SF1">
    <property type="entry name" value="CHLOROPLAST PROCESSING PEPTIDASE"/>
    <property type="match status" value="1"/>
</dbReference>
<organism evidence="10 11">
    <name type="scientific">Sphingopyxis italica</name>
    <dbReference type="NCBI Taxonomy" id="1129133"/>
    <lineage>
        <taxon>Bacteria</taxon>
        <taxon>Pseudomonadati</taxon>
        <taxon>Pseudomonadota</taxon>
        <taxon>Alphaproteobacteria</taxon>
        <taxon>Sphingomonadales</taxon>
        <taxon>Sphingomonadaceae</taxon>
        <taxon>Sphingopyxis</taxon>
    </lineage>
</organism>
<dbReference type="GO" id="GO:0016020">
    <property type="term" value="C:membrane"/>
    <property type="evidence" value="ECO:0007669"/>
    <property type="project" value="UniProtKB-SubCell"/>
</dbReference>
<accession>A0A7X5XRI1</accession>
<keyword evidence="7" id="KW-0812">Transmembrane</keyword>
<comment type="similarity">
    <text evidence="2 7">Belongs to the peptidase S26 family.</text>
</comment>
<keyword evidence="7" id="KW-0472">Membrane</keyword>
<feature type="transmembrane region" description="Helical" evidence="7">
    <location>
        <begin position="42"/>
        <end position="63"/>
    </location>
</feature>
<dbReference type="RefSeq" id="WP_167921174.1">
    <property type="nucleotide sequence ID" value="NZ_JAATIT010000002.1"/>
</dbReference>
<feature type="active site" evidence="6">
    <location>
        <position position="67"/>
    </location>
</feature>
<evidence type="ECO:0000313" key="10">
    <source>
        <dbReference type="EMBL" id="NJB89711.1"/>
    </source>
</evidence>
<feature type="domain" description="Peptidase S26" evidence="9">
    <location>
        <begin position="38"/>
        <end position="270"/>
    </location>
</feature>
<evidence type="ECO:0000256" key="3">
    <source>
        <dbReference type="ARBA" id="ARBA00013208"/>
    </source>
</evidence>
<evidence type="ECO:0000256" key="4">
    <source>
        <dbReference type="ARBA" id="ARBA00019232"/>
    </source>
</evidence>
<evidence type="ECO:0000256" key="2">
    <source>
        <dbReference type="ARBA" id="ARBA00009370"/>
    </source>
</evidence>
<proteinExistence type="inferred from homology"/>
<dbReference type="NCBIfam" id="TIGR02227">
    <property type="entry name" value="sigpep_I_bact"/>
    <property type="match status" value="1"/>
</dbReference>
<evidence type="ECO:0000256" key="6">
    <source>
        <dbReference type="PIRSR" id="PIRSR600223-1"/>
    </source>
</evidence>
<name>A0A7X5XRI1_9SPHN</name>
<sequence>MTDASFTADVTPPSGPPIEPTPPAPAPAPLSAKEEAVDTVRFLALLAIAVLVFRSFFLSPFNIPSESMQPRLLIGDYLLVNKMAYGYSKFSLPFSAPLIPGRIFPHTPERGDVVVFKAPPVNDNDYIKRVIGLPGDSVQVKGGIVWLNGKPLQREAMPDFVIPVTQNMIDASRATGTLPCYSPEFEEVTADGQRQCRYTQFKETLPSGKSYAILDIVPIAEDNTPLVVVPEGHLFLMGDNRDRSADSRFPAMENQGIGLVPEENLVGHALVGMFSTDGSASWVNPISWFTAARWERIGDGF</sequence>
<dbReference type="InterPro" id="IPR019533">
    <property type="entry name" value="Peptidase_S26"/>
</dbReference>
<dbReference type="AlphaFoldDB" id="A0A7X5XRI1"/>
<dbReference type="GO" id="GO:0004252">
    <property type="term" value="F:serine-type endopeptidase activity"/>
    <property type="evidence" value="ECO:0007669"/>
    <property type="project" value="InterPro"/>
</dbReference>
<dbReference type="InterPro" id="IPR019757">
    <property type="entry name" value="Pept_S26A_signal_pept_1_Lys-AS"/>
</dbReference>
<keyword evidence="5 7" id="KW-0378">Hydrolase</keyword>
<dbReference type="SUPFAM" id="SSF51306">
    <property type="entry name" value="LexA/Signal peptidase"/>
    <property type="match status" value="1"/>
</dbReference>
<reference evidence="10 11" key="1">
    <citation type="submission" date="2020-03" db="EMBL/GenBank/DDBJ databases">
        <title>Genomic Encyclopedia of Type Strains, Phase IV (KMG-IV): sequencing the most valuable type-strain genomes for metagenomic binning, comparative biology and taxonomic classification.</title>
        <authorList>
            <person name="Goeker M."/>
        </authorList>
    </citation>
    <scope>NUCLEOTIDE SEQUENCE [LARGE SCALE GENOMIC DNA]</scope>
    <source>
        <strain evidence="10 11">DSM 25229</strain>
    </source>
</reference>
<evidence type="ECO:0000256" key="1">
    <source>
        <dbReference type="ARBA" id="ARBA00000677"/>
    </source>
</evidence>
<comment type="subcellular location">
    <subcellularLocation>
        <location evidence="7">Membrane</location>
        <topology evidence="7">Single-pass type II membrane protein</topology>
    </subcellularLocation>
</comment>
<dbReference type="PRINTS" id="PR00727">
    <property type="entry name" value="LEADERPTASE"/>
</dbReference>
<dbReference type="CDD" id="cd06530">
    <property type="entry name" value="S26_SPase_I"/>
    <property type="match status" value="1"/>
</dbReference>
<keyword evidence="7" id="KW-1133">Transmembrane helix</keyword>
<evidence type="ECO:0000256" key="5">
    <source>
        <dbReference type="ARBA" id="ARBA00022801"/>
    </source>
</evidence>
<feature type="active site" evidence="6">
    <location>
        <position position="128"/>
    </location>
</feature>
<dbReference type="Pfam" id="PF10502">
    <property type="entry name" value="Peptidase_S26"/>
    <property type="match status" value="1"/>
</dbReference>
<comment type="catalytic activity">
    <reaction evidence="1 7">
        <text>Cleavage of hydrophobic, N-terminal signal or leader sequences from secreted and periplasmic proteins.</text>
        <dbReference type="EC" id="3.4.21.89"/>
    </reaction>
</comment>
<dbReference type="GO" id="GO:0009003">
    <property type="term" value="F:signal peptidase activity"/>
    <property type="evidence" value="ECO:0007669"/>
    <property type="project" value="UniProtKB-EC"/>
</dbReference>
<evidence type="ECO:0000256" key="7">
    <source>
        <dbReference type="RuleBase" id="RU362042"/>
    </source>
</evidence>
<dbReference type="InterPro" id="IPR036286">
    <property type="entry name" value="LexA/Signal_pep-like_sf"/>
</dbReference>